<evidence type="ECO:0000313" key="8">
    <source>
        <dbReference type="Proteomes" id="UP000306790"/>
    </source>
</evidence>
<dbReference type="EMBL" id="QFVP01000010">
    <property type="protein sequence ID" value="THE36506.1"/>
    <property type="molecule type" value="Genomic_DNA"/>
</dbReference>
<accession>A0ABY2PT40</accession>
<feature type="domain" description="Fimbrial-type adhesion" evidence="6">
    <location>
        <begin position="29"/>
        <end position="183"/>
    </location>
</feature>
<comment type="similarity">
    <text evidence="2">Belongs to the fimbrial protein family.</text>
</comment>
<dbReference type="InterPro" id="IPR008966">
    <property type="entry name" value="Adhesion_dom_sf"/>
</dbReference>
<keyword evidence="3 5" id="KW-0732">Signal</keyword>
<dbReference type="InterPro" id="IPR000259">
    <property type="entry name" value="Adhesion_dom_fimbrial"/>
</dbReference>
<dbReference type="PANTHER" id="PTHR33420">
    <property type="entry name" value="FIMBRIAL SUBUNIT ELFA-RELATED"/>
    <property type="match status" value="1"/>
</dbReference>
<evidence type="ECO:0000259" key="6">
    <source>
        <dbReference type="Pfam" id="PF00419"/>
    </source>
</evidence>
<evidence type="ECO:0000256" key="5">
    <source>
        <dbReference type="SAM" id="SignalP"/>
    </source>
</evidence>
<dbReference type="Pfam" id="PF00419">
    <property type="entry name" value="Fimbrial"/>
    <property type="match status" value="1"/>
</dbReference>
<dbReference type="Gene3D" id="2.60.40.1090">
    <property type="entry name" value="Fimbrial-type adhesion domain"/>
    <property type="match status" value="1"/>
</dbReference>
<evidence type="ECO:0000256" key="2">
    <source>
        <dbReference type="ARBA" id="ARBA00006671"/>
    </source>
</evidence>
<evidence type="ECO:0000256" key="4">
    <source>
        <dbReference type="ARBA" id="ARBA00023263"/>
    </source>
</evidence>
<keyword evidence="8" id="KW-1185">Reference proteome</keyword>
<organism evidence="7 8">
    <name type="scientific">Citrobacter murliniae</name>
    <dbReference type="NCBI Taxonomy" id="67829"/>
    <lineage>
        <taxon>Bacteria</taxon>
        <taxon>Pseudomonadati</taxon>
        <taxon>Pseudomonadota</taxon>
        <taxon>Gammaproteobacteria</taxon>
        <taxon>Enterobacterales</taxon>
        <taxon>Enterobacteriaceae</taxon>
        <taxon>Citrobacter</taxon>
        <taxon>Citrobacter freundii complex</taxon>
    </lineage>
</organism>
<evidence type="ECO:0000256" key="3">
    <source>
        <dbReference type="ARBA" id="ARBA00022729"/>
    </source>
</evidence>
<comment type="subcellular location">
    <subcellularLocation>
        <location evidence="1">Fimbrium</location>
    </subcellularLocation>
</comment>
<feature type="signal peptide" evidence="5">
    <location>
        <begin position="1"/>
        <end position="22"/>
    </location>
</feature>
<dbReference type="SUPFAM" id="SSF49401">
    <property type="entry name" value="Bacterial adhesins"/>
    <property type="match status" value="1"/>
</dbReference>
<proteinExistence type="inferred from homology"/>
<reference evidence="7 8" key="1">
    <citation type="submission" date="2018-05" db="EMBL/GenBank/DDBJ databases">
        <title>Isolation and genomic analyses of lactose-positive bacteria from faecal samples of preterm neonates.</title>
        <authorList>
            <person name="Chen Y."/>
            <person name="Brook T.C."/>
            <person name="O'Neill I."/>
            <person name="Soe C.Z."/>
            <person name="Hall L.J."/>
            <person name="Hoyles L."/>
        </authorList>
    </citation>
    <scope>NUCLEOTIDE SEQUENCE [LARGE SCALE GENOMIC DNA]</scope>
    <source>
        <strain evidence="7 8">P080C CL</strain>
    </source>
</reference>
<evidence type="ECO:0000313" key="7">
    <source>
        <dbReference type="EMBL" id="THE36506.1"/>
    </source>
</evidence>
<dbReference type="InterPro" id="IPR050263">
    <property type="entry name" value="Bact_Fimbrial_Adh_Pro"/>
</dbReference>
<sequence length="184" mass="18858">MKLCFLSAAAILVAGITTQAQAADLANIDFAGNITTSTCDVSIDGAGTSKEIKLDDITVPSMKAATSTPAQKASFGITVKNCAASVVDGGKVKGQFSTTGNYNSTTQALLNTDLSGDKDAGFRVQDTATNTIIDFKSALPQSEATYSATNGAAFNYTVGYIYSGTGTPTIGSVKANTTFTTTYP</sequence>
<dbReference type="RefSeq" id="WP_048221402.1">
    <property type="nucleotide sequence ID" value="NZ_QFVP01000010.1"/>
</dbReference>
<evidence type="ECO:0000256" key="1">
    <source>
        <dbReference type="ARBA" id="ARBA00004561"/>
    </source>
</evidence>
<comment type="caution">
    <text evidence="7">The sequence shown here is derived from an EMBL/GenBank/DDBJ whole genome shotgun (WGS) entry which is preliminary data.</text>
</comment>
<dbReference type="InterPro" id="IPR036937">
    <property type="entry name" value="Adhesion_dom_fimbrial_sf"/>
</dbReference>
<protein>
    <submittedName>
        <fullName evidence="7">Type 1 fimbrial protein</fullName>
    </submittedName>
</protein>
<keyword evidence="4" id="KW-0281">Fimbrium</keyword>
<gene>
    <name evidence="7" type="ORF">DJ535_16600</name>
</gene>
<dbReference type="Proteomes" id="UP000306790">
    <property type="component" value="Unassembled WGS sequence"/>
</dbReference>
<feature type="chain" id="PRO_5047232663" evidence="5">
    <location>
        <begin position="23"/>
        <end position="184"/>
    </location>
</feature>
<name>A0ABY2PT40_9ENTR</name>
<dbReference type="PANTHER" id="PTHR33420:SF3">
    <property type="entry name" value="FIMBRIAL SUBUNIT ELFA"/>
    <property type="match status" value="1"/>
</dbReference>